<proteinExistence type="predicted"/>
<organism evidence="1 2">
    <name type="scientific">Leptosphaeria maculans (strain JN3 / isolate v23.1.3 / race Av1-4-5-6-7-8)</name>
    <name type="common">Blackleg fungus</name>
    <name type="synonym">Phoma lingam</name>
    <dbReference type="NCBI Taxonomy" id="985895"/>
    <lineage>
        <taxon>Eukaryota</taxon>
        <taxon>Fungi</taxon>
        <taxon>Dikarya</taxon>
        <taxon>Ascomycota</taxon>
        <taxon>Pezizomycotina</taxon>
        <taxon>Dothideomycetes</taxon>
        <taxon>Pleosporomycetidae</taxon>
        <taxon>Pleosporales</taxon>
        <taxon>Pleosporineae</taxon>
        <taxon>Leptosphaeriaceae</taxon>
        <taxon>Plenodomus</taxon>
        <taxon>Plenodomus lingam/Leptosphaeria maculans species complex</taxon>
    </lineage>
</organism>
<name>E5AFP5_LEPMJ</name>
<dbReference type="GeneID" id="13286324"/>
<dbReference type="AlphaFoldDB" id="E5AFP5"/>
<keyword evidence="2" id="KW-1185">Reference proteome</keyword>
<dbReference type="Proteomes" id="UP000002668">
    <property type="component" value="Genome"/>
</dbReference>
<evidence type="ECO:0000313" key="1">
    <source>
        <dbReference type="EMBL" id="CBY02034.1"/>
    </source>
</evidence>
<reference evidence="2" key="1">
    <citation type="journal article" date="2011" name="Nat. Commun.">
        <title>Effector diversification within compartments of the Leptosphaeria maculans genome affected by Repeat-Induced Point mutations.</title>
        <authorList>
            <person name="Rouxel T."/>
            <person name="Grandaubert J."/>
            <person name="Hane J.K."/>
            <person name="Hoede C."/>
            <person name="van de Wouw A.P."/>
            <person name="Couloux A."/>
            <person name="Dominguez V."/>
            <person name="Anthouard V."/>
            <person name="Bally P."/>
            <person name="Bourras S."/>
            <person name="Cozijnsen A.J."/>
            <person name="Ciuffetti L.M."/>
            <person name="Degrave A."/>
            <person name="Dilmaghani A."/>
            <person name="Duret L."/>
            <person name="Fudal I."/>
            <person name="Goodwin S.B."/>
            <person name="Gout L."/>
            <person name="Glaser N."/>
            <person name="Linglin J."/>
            <person name="Kema G.H.J."/>
            <person name="Lapalu N."/>
            <person name="Lawrence C.B."/>
            <person name="May K."/>
            <person name="Meyer M."/>
            <person name="Ollivier B."/>
            <person name="Poulain J."/>
            <person name="Schoch C.L."/>
            <person name="Simon A."/>
            <person name="Spatafora J.W."/>
            <person name="Stachowiak A."/>
            <person name="Turgeon B.G."/>
            <person name="Tyler B.M."/>
            <person name="Vincent D."/>
            <person name="Weissenbach J."/>
            <person name="Amselem J."/>
            <person name="Quesneville H."/>
            <person name="Oliver R.P."/>
            <person name="Wincker P."/>
            <person name="Balesdent M.-H."/>
            <person name="Howlett B.J."/>
        </authorList>
    </citation>
    <scope>NUCLEOTIDE SEQUENCE [LARGE SCALE GENOMIC DNA]</scope>
    <source>
        <strain evidence="2">JN3 / isolate v23.1.3 / race Av1-4-5-6-7-8</strain>
    </source>
</reference>
<dbReference type="OMA" id="FVRRCFP"/>
<dbReference type="InParanoid" id="E5AFP5"/>
<dbReference type="EMBL" id="FP929139">
    <property type="protein sequence ID" value="CBY02034.1"/>
    <property type="molecule type" value="Genomic_DNA"/>
</dbReference>
<dbReference type="VEuPathDB" id="FungiDB:LEMA_P008210.1"/>
<dbReference type="STRING" id="985895.E5AFP5"/>
<dbReference type="eggNOG" id="ENOG502S1TZ">
    <property type="taxonomic scope" value="Eukaryota"/>
</dbReference>
<dbReference type="OrthoDB" id="3533623at2759"/>
<evidence type="ECO:0000313" key="2">
    <source>
        <dbReference type="Proteomes" id="UP000002668"/>
    </source>
</evidence>
<protein>
    <submittedName>
        <fullName evidence="1">Uncharacterized protein</fullName>
    </submittedName>
</protein>
<dbReference type="HOGENOM" id="CLU_048020_0_0_1"/>
<gene>
    <name evidence="1" type="ORF">LEMA_P008210.1</name>
</gene>
<dbReference type="RefSeq" id="XP_003845513.1">
    <property type="nucleotide sequence ID" value="XM_003845465.1"/>
</dbReference>
<sequence length="449" mass="51076">MASSHSRSASDESNNSAMAYVLDHVLEYPGSYDFPLKTMWELNRLDRAQFLPKSESASPITGQFAWTNSETAAVSFQASLMHQLKSLPTRTSSLPPSFINTFVGRVFAPHLHLVDWHQTLTALDYLKDLETRRRKETFAAFERLNIHQETWTADMAYIAEKFPGIALWINNIEGKNKRAETFYAIIWKGLRRWILINELSEQPFNKLACLSMLNTLFPPVYEDTKLPCSFLTRESLTEERNLFFELIGRVQKHGPEVLRPLMNEHKGPNDTTGWPVLQKILDKYLRVAMNMIQDCMSTAGPESFDRYATLYGKESKHDSGVSFGSERRPSVGSTLQDYQTLEPVNNVAPAPKAMTKLERITREFKRMRVKPRPEVEEIIHVTPQATEAPVADRKSIKKARSLASLRFGNGSSLSVNSRKGSDAVPFDVEQMKKHRLLYESSLKNTTGLA</sequence>
<accession>E5AFP5</accession>